<organism evidence="7 8">
    <name type="scientific">Wenjunlia vitaminophila</name>
    <name type="common">Streptomyces vitaminophilus</name>
    <dbReference type="NCBI Taxonomy" id="76728"/>
    <lineage>
        <taxon>Bacteria</taxon>
        <taxon>Bacillati</taxon>
        <taxon>Actinomycetota</taxon>
        <taxon>Actinomycetes</taxon>
        <taxon>Kitasatosporales</taxon>
        <taxon>Streptomycetaceae</taxon>
        <taxon>Wenjunlia</taxon>
    </lineage>
</organism>
<comment type="caution">
    <text evidence="7">The sequence shown here is derived from an EMBL/GenBank/DDBJ whole genome shotgun (WGS) entry which is preliminary data.</text>
</comment>
<dbReference type="Proteomes" id="UP000050867">
    <property type="component" value="Unassembled WGS sequence"/>
</dbReference>
<dbReference type="PIRSF" id="PIRSF002741">
    <property type="entry name" value="MppA"/>
    <property type="match status" value="1"/>
</dbReference>
<dbReference type="GO" id="GO:0043190">
    <property type="term" value="C:ATP-binding cassette (ABC) transporter complex"/>
    <property type="evidence" value="ECO:0007669"/>
    <property type="project" value="InterPro"/>
</dbReference>
<name>A0A0T6LVW4_WENVI</name>
<keyword evidence="3" id="KW-0813">Transport</keyword>
<dbReference type="EMBL" id="LLZU01000005">
    <property type="protein sequence ID" value="KRV50251.1"/>
    <property type="molecule type" value="Genomic_DNA"/>
</dbReference>
<evidence type="ECO:0000256" key="3">
    <source>
        <dbReference type="ARBA" id="ARBA00022448"/>
    </source>
</evidence>
<evidence type="ECO:0000259" key="6">
    <source>
        <dbReference type="Pfam" id="PF00496"/>
    </source>
</evidence>
<feature type="chain" id="PRO_5038522788" evidence="5">
    <location>
        <begin position="22"/>
        <end position="531"/>
    </location>
</feature>
<keyword evidence="4 5" id="KW-0732">Signal</keyword>
<dbReference type="Gene3D" id="3.10.105.10">
    <property type="entry name" value="Dipeptide-binding Protein, Domain 3"/>
    <property type="match status" value="1"/>
</dbReference>
<dbReference type="Gene3D" id="3.40.190.10">
    <property type="entry name" value="Periplasmic binding protein-like II"/>
    <property type="match status" value="1"/>
</dbReference>
<accession>A0A0T6LVW4</accession>
<dbReference type="OrthoDB" id="9801912at2"/>
<dbReference type="AlphaFoldDB" id="A0A0T6LVW4"/>
<protein>
    <submittedName>
        <fullName evidence="7">Peptide-binding protein</fullName>
    </submittedName>
</protein>
<evidence type="ECO:0000313" key="8">
    <source>
        <dbReference type="Proteomes" id="UP000050867"/>
    </source>
</evidence>
<dbReference type="FunFam" id="3.10.105.10:FF:000012">
    <property type="entry name" value="Peptide/nickel transport system substrate-binding protein"/>
    <property type="match status" value="1"/>
</dbReference>
<sequence>MKRAKLLALPAAASMFVPLLAGCGGGSDDEGDDTPVIMGSTDSVSTLDPAGAYDIGSWTVMTNTFQALMRVPNDASEPQPEAAERCGFTSRASTAYRCTLRSGLKFSNGHALTAKDVAFSVQRTVKINDDFGPASLFGNLDRVEALGDRTVVFHLKQPDATFPYVLATPAAAIVDQEVYPADKLLTQDQIAGSGPYALQSIRRSSDKRKRAVQAEFVRNENYQGGIEMKNSRFVVRWFDDSIKMQVALEKAEIDLIHRTLTPKQLVGLEQMEDRGIKVIEAPGTETRYLAFNTDDDSVKDVAVRRAMAQVLDRQALVRDVYQRTAEPLYSMIPKGITGHVNAFYNKYTEPNPKKARKLLKDADISTPVKLTFWYTSDHYGAATAEEFAELKEQFEADGLFEVELKSRTWEDFQKGYLKREYEVFGMGWFPDFPDPDNFISPFMLKDNFLRLPYEDEYVQETLIPKTRKQDQRSTVVDEFTEVQDIIAEDVPLLPLWQGKQYVAYRDGINGVQWTLDSSSTFRFWVLEKGDG</sequence>
<dbReference type="PROSITE" id="PS51257">
    <property type="entry name" value="PROKAR_LIPOPROTEIN"/>
    <property type="match status" value="1"/>
</dbReference>
<evidence type="ECO:0000256" key="5">
    <source>
        <dbReference type="SAM" id="SignalP"/>
    </source>
</evidence>
<dbReference type="eggNOG" id="COG0747">
    <property type="taxonomic scope" value="Bacteria"/>
</dbReference>
<dbReference type="PANTHER" id="PTHR30290">
    <property type="entry name" value="PERIPLASMIC BINDING COMPONENT OF ABC TRANSPORTER"/>
    <property type="match status" value="1"/>
</dbReference>
<keyword evidence="8" id="KW-1185">Reference proteome</keyword>
<comment type="subcellular location">
    <subcellularLocation>
        <location evidence="1">Cell envelope</location>
    </subcellularLocation>
</comment>
<dbReference type="Pfam" id="PF00496">
    <property type="entry name" value="SBP_bac_5"/>
    <property type="match status" value="1"/>
</dbReference>
<dbReference type="Gene3D" id="3.90.76.10">
    <property type="entry name" value="Dipeptide-binding Protein, Domain 1"/>
    <property type="match status" value="1"/>
</dbReference>
<comment type="similarity">
    <text evidence="2">Belongs to the bacterial solute-binding protein 5 family.</text>
</comment>
<dbReference type="RefSeq" id="WP_018382302.1">
    <property type="nucleotide sequence ID" value="NZ_LLZU01000005.1"/>
</dbReference>
<dbReference type="GO" id="GO:1904680">
    <property type="term" value="F:peptide transmembrane transporter activity"/>
    <property type="evidence" value="ECO:0007669"/>
    <property type="project" value="TreeGrafter"/>
</dbReference>
<evidence type="ECO:0000256" key="2">
    <source>
        <dbReference type="ARBA" id="ARBA00005695"/>
    </source>
</evidence>
<dbReference type="STRING" id="76728.AQ490_14135"/>
<evidence type="ECO:0000313" key="7">
    <source>
        <dbReference type="EMBL" id="KRV50251.1"/>
    </source>
</evidence>
<dbReference type="SUPFAM" id="SSF53850">
    <property type="entry name" value="Periplasmic binding protein-like II"/>
    <property type="match status" value="1"/>
</dbReference>
<dbReference type="InterPro" id="IPR030678">
    <property type="entry name" value="Peptide/Ni-bd"/>
</dbReference>
<dbReference type="InterPro" id="IPR000914">
    <property type="entry name" value="SBP_5_dom"/>
</dbReference>
<dbReference type="GO" id="GO:0030313">
    <property type="term" value="C:cell envelope"/>
    <property type="evidence" value="ECO:0007669"/>
    <property type="project" value="UniProtKB-SubCell"/>
</dbReference>
<reference evidence="7 8" key="1">
    <citation type="submission" date="2015-10" db="EMBL/GenBank/DDBJ databases">
        <title>Draft genome sequence of pyrrolomycin-producing Streptomyces vitaminophilus.</title>
        <authorList>
            <person name="Graham D.E."/>
            <person name="Mahan K.M."/>
            <person name="Klingeman D.M."/>
            <person name="Hettich R.L."/>
            <person name="Parry R.J."/>
        </authorList>
    </citation>
    <scope>NUCLEOTIDE SEQUENCE [LARGE SCALE GENOMIC DNA]</scope>
    <source>
        <strain evidence="7 8">ATCC 31673</strain>
    </source>
</reference>
<evidence type="ECO:0000256" key="1">
    <source>
        <dbReference type="ARBA" id="ARBA00004196"/>
    </source>
</evidence>
<evidence type="ECO:0000256" key="4">
    <source>
        <dbReference type="ARBA" id="ARBA00022729"/>
    </source>
</evidence>
<dbReference type="GO" id="GO:0015833">
    <property type="term" value="P:peptide transport"/>
    <property type="evidence" value="ECO:0007669"/>
    <property type="project" value="TreeGrafter"/>
</dbReference>
<dbReference type="InterPro" id="IPR039424">
    <property type="entry name" value="SBP_5"/>
</dbReference>
<proteinExistence type="inferred from homology"/>
<dbReference type="GO" id="GO:0042597">
    <property type="term" value="C:periplasmic space"/>
    <property type="evidence" value="ECO:0007669"/>
    <property type="project" value="UniProtKB-ARBA"/>
</dbReference>
<feature type="domain" description="Solute-binding protein family 5" evidence="6">
    <location>
        <begin position="77"/>
        <end position="447"/>
    </location>
</feature>
<gene>
    <name evidence="7" type="ORF">AQ490_14135</name>
</gene>
<dbReference type="PANTHER" id="PTHR30290:SF10">
    <property type="entry name" value="PERIPLASMIC OLIGOPEPTIDE-BINDING PROTEIN-RELATED"/>
    <property type="match status" value="1"/>
</dbReference>
<feature type="signal peptide" evidence="5">
    <location>
        <begin position="1"/>
        <end position="21"/>
    </location>
</feature>